<evidence type="ECO:0000256" key="1">
    <source>
        <dbReference type="ARBA" id="ARBA00004651"/>
    </source>
</evidence>
<organism evidence="9 10">
    <name type="scientific">Peptostreptococcus anaerobius</name>
    <dbReference type="NCBI Taxonomy" id="1261"/>
    <lineage>
        <taxon>Bacteria</taxon>
        <taxon>Bacillati</taxon>
        <taxon>Bacillota</taxon>
        <taxon>Clostridia</taxon>
        <taxon>Peptostreptococcales</taxon>
        <taxon>Peptostreptococcaceae</taxon>
        <taxon>Peptostreptococcus</taxon>
    </lineage>
</organism>
<gene>
    <name evidence="9" type="ORF">HMPREF3195_01731</name>
</gene>
<dbReference type="GO" id="GO:0005886">
    <property type="term" value="C:plasma membrane"/>
    <property type="evidence" value="ECO:0007669"/>
    <property type="project" value="UniProtKB-SubCell"/>
</dbReference>
<evidence type="ECO:0000256" key="4">
    <source>
        <dbReference type="ARBA" id="ARBA00022475"/>
    </source>
</evidence>
<comment type="similarity">
    <text evidence="2">Belongs to the auxin efflux carrier (TC 2.A.69) family.</text>
</comment>
<dbReference type="eggNOG" id="COG0679">
    <property type="taxonomic scope" value="Bacteria"/>
</dbReference>
<accession>A0A135YMM7</accession>
<dbReference type="PATRIC" id="fig|1261.5.peg.1736"/>
<dbReference type="InterPro" id="IPR004776">
    <property type="entry name" value="Mem_transp_PIN-like"/>
</dbReference>
<sequence length="317" mass="34360">MENFIFALNATIPVFIVIIAGKLFIKLGIIDEKWTSVSDKLAFYVCLPLVLMVDIATIKVKFADNVKFIVFCFLVTLAMFFIMWILSAAFVKDKTMVGSFTQGSVRGSAAILGMPFALNIYGNSGMVPMMILASVPIFNAFSVVILTVSANKYNGGQKKALNLKTILKSIIKNPLIIGIMVGFLVCLLNIDLPPIVLKPVKTIGAAGVPLMLISLGANFKMTDIKSRLIPAAMASLIKLVLLPLAFIPLAVYLGFRGPSLIAILIMLGAPSAISGYVMAKEMDNDHILMSNIVVLTTLFSSVTFTLWIFALKSLNLL</sequence>
<feature type="transmembrane region" description="Helical" evidence="8">
    <location>
        <begin position="41"/>
        <end position="62"/>
    </location>
</feature>
<keyword evidence="6 8" id="KW-1133">Transmembrane helix</keyword>
<feature type="transmembrane region" description="Helical" evidence="8">
    <location>
        <begin position="127"/>
        <end position="149"/>
    </location>
</feature>
<feature type="transmembrane region" description="Helical" evidence="8">
    <location>
        <begin position="291"/>
        <end position="310"/>
    </location>
</feature>
<feature type="transmembrane region" description="Helical" evidence="8">
    <location>
        <begin position="202"/>
        <end position="219"/>
    </location>
</feature>
<comment type="caution">
    <text evidence="9">The sequence shown here is derived from an EMBL/GenBank/DDBJ whole genome shotgun (WGS) entry which is preliminary data.</text>
</comment>
<keyword evidence="5 8" id="KW-0812">Transmembrane</keyword>
<evidence type="ECO:0000256" key="3">
    <source>
        <dbReference type="ARBA" id="ARBA00022448"/>
    </source>
</evidence>
<dbReference type="InterPro" id="IPR038770">
    <property type="entry name" value="Na+/solute_symporter_sf"/>
</dbReference>
<reference evidence="9 10" key="1">
    <citation type="submission" date="2016-02" db="EMBL/GenBank/DDBJ databases">
        <authorList>
            <person name="Wen L."/>
            <person name="He K."/>
            <person name="Yang H."/>
        </authorList>
    </citation>
    <scope>NUCLEOTIDE SEQUENCE [LARGE SCALE GENOMIC DNA]</scope>
    <source>
        <strain evidence="9 10">MJR8628A</strain>
    </source>
</reference>
<keyword evidence="3" id="KW-0813">Transport</keyword>
<dbReference type="EMBL" id="LSQZ01000087">
    <property type="protein sequence ID" value="KXI10611.1"/>
    <property type="molecule type" value="Genomic_DNA"/>
</dbReference>
<feature type="transmembrane region" description="Helical" evidence="8">
    <location>
        <begin position="6"/>
        <end position="29"/>
    </location>
</feature>
<feature type="transmembrane region" description="Helical" evidence="8">
    <location>
        <begin position="231"/>
        <end position="253"/>
    </location>
</feature>
<dbReference type="AlphaFoldDB" id="A0A135YMM7"/>
<feature type="transmembrane region" description="Helical" evidence="8">
    <location>
        <begin position="68"/>
        <end position="91"/>
    </location>
</feature>
<dbReference type="RefSeq" id="WP_002843260.1">
    <property type="nucleotide sequence ID" value="NZ_CAMPYD010000006.1"/>
</dbReference>
<dbReference type="GO" id="GO:0055085">
    <property type="term" value="P:transmembrane transport"/>
    <property type="evidence" value="ECO:0007669"/>
    <property type="project" value="InterPro"/>
</dbReference>
<evidence type="ECO:0000256" key="6">
    <source>
        <dbReference type="ARBA" id="ARBA00022989"/>
    </source>
</evidence>
<evidence type="ECO:0000313" key="9">
    <source>
        <dbReference type="EMBL" id="KXI10611.1"/>
    </source>
</evidence>
<evidence type="ECO:0000313" key="10">
    <source>
        <dbReference type="Proteomes" id="UP000070326"/>
    </source>
</evidence>
<dbReference type="GeneID" id="79842331"/>
<dbReference type="Pfam" id="PF03547">
    <property type="entry name" value="Mem_trans"/>
    <property type="match status" value="1"/>
</dbReference>
<protein>
    <submittedName>
        <fullName evidence="9">Transporter, auxin efflux carrier family protein</fullName>
    </submittedName>
</protein>
<keyword evidence="7 8" id="KW-0472">Membrane</keyword>
<dbReference type="Proteomes" id="UP000070326">
    <property type="component" value="Unassembled WGS sequence"/>
</dbReference>
<evidence type="ECO:0000256" key="2">
    <source>
        <dbReference type="ARBA" id="ARBA00010145"/>
    </source>
</evidence>
<evidence type="ECO:0000256" key="7">
    <source>
        <dbReference type="ARBA" id="ARBA00023136"/>
    </source>
</evidence>
<feature type="transmembrane region" description="Helical" evidence="8">
    <location>
        <begin position="170"/>
        <end position="190"/>
    </location>
</feature>
<feature type="transmembrane region" description="Helical" evidence="8">
    <location>
        <begin position="103"/>
        <end position="121"/>
    </location>
</feature>
<feature type="transmembrane region" description="Helical" evidence="8">
    <location>
        <begin position="259"/>
        <end position="279"/>
    </location>
</feature>
<comment type="subcellular location">
    <subcellularLocation>
        <location evidence="1">Cell membrane</location>
        <topology evidence="1">Multi-pass membrane protein</topology>
    </subcellularLocation>
</comment>
<keyword evidence="4" id="KW-1003">Cell membrane</keyword>
<dbReference type="STRING" id="1261.HMPREF3195_01731"/>
<proteinExistence type="inferred from homology"/>
<evidence type="ECO:0000256" key="5">
    <source>
        <dbReference type="ARBA" id="ARBA00022692"/>
    </source>
</evidence>
<name>A0A135YMM7_9FIRM</name>
<dbReference type="PANTHER" id="PTHR36838">
    <property type="entry name" value="AUXIN EFFLUX CARRIER FAMILY PROTEIN"/>
    <property type="match status" value="1"/>
</dbReference>
<evidence type="ECO:0000256" key="8">
    <source>
        <dbReference type="SAM" id="Phobius"/>
    </source>
</evidence>
<dbReference type="Gene3D" id="1.20.1530.20">
    <property type="match status" value="1"/>
</dbReference>